<feature type="signal peptide" evidence="2">
    <location>
        <begin position="1"/>
        <end position="26"/>
    </location>
</feature>
<dbReference type="Proteomes" id="UP000317093">
    <property type="component" value="Chromosome"/>
</dbReference>
<reference evidence="3 4" key="1">
    <citation type="submission" date="2019-02" db="EMBL/GenBank/DDBJ databases">
        <title>Deep-cultivation of Planctomycetes and their phenomic and genomic characterization uncovers novel biology.</title>
        <authorList>
            <person name="Wiegand S."/>
            <person name="Jogler M."/>
            <person name="Boedeker C."/>
            <person name="Pinto D."/>
            <person name="Vollmers J."/>
            <person name="Rivas-Marin E."/>
            <person name="Kohn T."/>
            <person name="Peeters S.H."/>
            <person name="Heuer A."/>
            <person name="Rast P."/>
            <person name="Oberbeckmann S."/>
            <person name="Bunk B."/>
            <person name="Jeske O."/>
            <person name="Meyerdierks A."/>
            <person name="Storesund J.E."/>
            <person name="Kallscheuer N."/>
            <person name="Luecker S."/>
            <person name="Lage O.M."/>
            <person name="Pohl T."/>
            <person name="Merkel B.J."/>
            <person name="Hornburger P."/>
            <person name="Mueller R.-W."/>
            <person name="Bruemmer F."/>
            <person name="Labrenz M."/>
            <person name="Spormann A.M."/>
            <person name="Op den Camp H."/>
            <person name="Overmann J."/>
            <person name="Amann R."/>
            <person name="Jetten M.S.M."/>
            <person name="Mascher T."/>
            <person name="Medema M.H."/>
            <person name="Devos D.P."/>
            <person name="Kaster A.-K."/>
            <person name="Ovreas L."/>
            <person name="Rohde M."/>
            <person name="Galperin M.Y."/>
            <person name="Jogler C."/>
        </authorList>
    </citation>
    <scope>NUCLEOTIDE SEQUENCE [LARGE SCALE GENOMIC DNA]</scope>
    <source>
        <strain evidence="3 4">Pan216</strain>
    </source>
</reference>
<proteinExistence type="predicted"/>
<dbReference type="AlphaFoldDB" id="A0A518BAY6"/>
<evidence type="ECO:0000313" key="3">
    <source>
        <dbReference type="EMBL" id="QDU64150.1"/>
    </source>
</evidence>
<accession>A0A518BAY6</accession>
<organism evidence="3 4">
    <name type="scientific">Kolteria novifilia</name>
    <dbReference type="NCBI Taxonomy" id="2527975"/>
    <lineage>
        <taxon>Bacteria</taxon>
        <taxon>Pseudomonadati</taxon>
        <taxon>Planctomycetota</taxon>
        <taxon>Planctomycetia</taxon>
        <taxon>Kolteriales</taxon>
        <taxon>Kolteriaceae</taxon>
        <taxon>Kolteria</taxon>
    </lineage>
</organism>
<evidence type="ECO:0000313" key="4">
    <source>
        <dbReference type="Proteomes" id="UP000317093"/>
    </source>
</evidence>
<keyword evidence="4" id="KW-1185">Reference proteome</keyword>
<dbReference type="PROSITE" id="PS51257">
    <property type="entry name" value="PROKAR_LIPOPROTEIN"/>
    <property type="match status" value="1"/>
</dbReference>
<evidence type="ECO:0000256" key="2">
    <source>
        <dbReference type="SAM" id="SignalP"/>
    </source>
</evidence>
<dbReference type="KEGG" id="knv:Pan216_50390"/>
<feature type="compositionally biased region" description="Basic and acidic residues" evidence="1">
    <location>
        <begin position="107"/>
        <end position="118"/>
    </location>
</feature>
<keyword evidence="2" id="KW-0732">Signal</keyword>
<sequence length="127" mass="13490" precursor="true">MRVAWRRGALAIVLGLLTLGCGPTSSGRHTVSGTVTYDTKPLPKGRVMFEPDAGAGNRGPSGSAEIVDGKFTTSRNMGVIGGPYIVRIYGPPVESGSMNHVDFPPFETKHDFPDKDTEVSFDIPAAK</sequence>
<feature type="chain" id="PRO_5022171784" description="Carboxypeptidase regulatory-like domain-containing protein" evidence="2">
    <location>
        <begin position="27"/>
        <end position="127"/>
    </location>
</feature>
<dbReference type="RefSeq" id="WP_145262147.1">
    <property type="nucleotide sequence ID" value="NZ_CP036279.1"/>
</dbReference>
<evidence type="ECO:0008006" key="5">
    <source>
        <dbReference type="Google" id="ProtNLM"/>
    </source>
</evidence>
<gene>
    <name evidence="3" type="ORF">Pan216_50390</name>
</gene>
<dbReference type="OrthoDB" id="289094at2"/>
<name>A0A518BAY6_9BACT</name>
<evidence type="ECO:0000256" key="1">
    <source>
        <dbReference type="SAM" id="MobiDB-lite"/>
    </source>
</evidence>
<dbReference type="EMBL" id="CP036279">
    <property type="protein sequence ID" value="QDU64150.1"/>
    <property type="molecule type" value="Genomic_DNA"/>
</dbReference>
<feature type="region of interest" description="Disordered" evidence="1">
    <location>
        <begin position="100"/>
        <end position="127"/>
    </location>
</feature>
<protein>
    <recommendedName>
        <fullName evidence="5">Carboxypeptidase regulatory-like domain-containing protein</fullName>
    </recommendedName>
</protein>